<evidence type="ECO:0000259" key="12">
    <source>
        <dbReference type="SMART" id="SM00079"/>
    </source>
</evidence>
<feature type="transmembrane region" description="Helical" evidence="10">
    <location>
        <begin position="161"/>
        <end position="182"/>
    </location>
</feature>
<dbReference type="RefSeq" id="WP_308862995.1">
    <property type="nucleotide sequence ID" value="NZ_JAVHUL010000003.1"/>
</dbReference>
<evidence type="ECO:0000256" key="1">
    <source>
        <dbReference type="ARBA" id="ARBA00004141"/>
    </source>
</evidence>
<dbReference type="InterPro" id="IPR001638">
    <property type="entry name" value="Solute-binding_3/MltF_N"/>
</dbReference>
<feature type="domain" description="Solute-binding protein family 3/N-terminal" evidence="11">
    <location>
        <begin position="53"/>
        <end position="381"/>
    </location>
</feature>
<dbReference type="Pfam" id="PF00497">
    <property type="entry name" value="SBP_bac_3"/>
    <property type="match status" value="1"/>
</dbReference>
<evidence type="ECO:0000256" key="8">
    <source>
        <dbReference type="ARBA" id="ARBA00023180"/>
    </source>
</evidence>
<dbReference type="SMART" id="SM00062">
    <property type="entry name" value="PBPb"/>
    <property type="match status" value="1"/>
</dbReference>
<sequence>MIKYNNTSHLIHNNNFMTSKNFLCGFILSIFCFSLSGNQVHAQTATTDSLPKVLKVGLAGSEPFVFDNADSEGIAVEIWDEVADEKGWEFDYVSYTSVNKGLEAVKKGEVDLMVGPISITSQRAKHYRFSQPYYQSSLAIASRVEDAGLWGRIKPFFSMQLLIAVGIFVFILSIVGTLFWLAERHHSPEQFPADPAKGIGNGMWLAIVTMSTTGYGDMAPITLRGRIIAGVWMVVTIIFATSMVAGIASTLTLSGLGSSTVSNIEELSGKKTATITGSPAVSFIKEHKSKPVMVESLQEAMKLLHDKKVDAVIYDRPQLLYFQKNGPEDEIFIAKAEYYKQGYGVAFPLDSEMVNEVNLGLLELAEKQRVIEIVDKYLGKDE</sequence>
<dbReference type="SUPFAM" id="SSF81324">
    <property type="entry name" value="Voltage-gated potassium channels"/>
    <property type="match status" value="1"/>
</dbReference>
<keyword evidence="8" id="KW-0325">Glycoprotein</keyword>
<keyword evidence="6 10" id="KW-0472">Membrane</keyword>
<reference evidence="13 14" key="1">
    <citation type="submission" date="2023-08" db="EMBL/GenBank/DDBJ databases">
        <title>Mesonia sp. MT50, isolated from deep-sea sediment of the Mariana Trench.</title>
        <authorList>
            <person name="Fu H."/>
        </authorList>
    </citation>
    <scope>NUCLEOTIDE SEQUENCE [LARGE SCALE GENOMIC DNA]</scope>
    <source>
        <strain evidence="13 14">MT50</strain>
    </source>
</reference>
<feature type="transmembrane region" description="Helical" evidence="10">
    <location>
        <begin position="227"/>
        <end position="248"/>
    </location>
</feature>
<keyword evidence="7" id="KW-0675">Receptor</keyword>
<evidence type="ECO:0000256" key="6">
    <source>
        <dbReference type="ARBA" id="ARBA00023136"/>
    </source>
</evidence>
<evidence type="ECO:0000256" key="3">
    <source>
        <dbReference type="ARBA" id="ARBA00022692"/>
    </source>
</evidence>
<evidence type="ECO:0000313" key="13">
    <source>
        <dbReference type="EMBL" id="MDQ7916369.1"/>
    </source>
</evidence>
<evidence type="ECO:0000313" key="14">
    <source>
        <dbReference type="Proteomes" id="UP001230915"/>
    </source>
</evidence>
<feature type="domain" description="Ionotropic glutamate receptor C-terminal" evidence="12">
    <location>
        <begin position="53"/>
        <end position="380"/>
    </location>
</feature>
<keyword evidence="4 10" id="KW-1133">Transmembrane helix</keyword>
<dbReference type="SMART" id="SM00079">
    <property type="entry name" value="PBPe"/>
    <property type="match status" value="1"/>
</dbReference>
<keyword evidence="14" id="KW-1185">Reference proteome</keyword>
<comment type="caution">
    <text evidence="13">The sequence shown here is derived from an EMBL/GenBank/DDBJ whole genome shotgun (WGS) entry which is preliminary data.</text>
</comment>
<dbReference type="PANTHER" id="PTHR18966">
    <property type="entry name" value="IONOTROPIC GLUTAMATE RECEPTOR"/>
    <property type="match status" value="1"/>
</dbReference>
<dbReference type="Gene3D" id="1.10.287.70">
    <property type="match status" value="1"/>
</dbReference>
<dbReference type="Pfam" id="PF00060">
    <property type="entry name" value="Lig_chan"/>
    <property type="match status" value="1"/>
</dbReference>
<dbReference type="EMBL" id="JAVHUL010000003">
    <property type="protein sequence ID" value="MDQ7916369.1"/>
    <property type="molecule type" value="Genomic_DNA"/>
</dbReference>
<keyword evidence="3 10" id="KW-0812">Transmembrane</keyword>
<dbReference type="InterPro" id="IPR015683">
    <property type="entry name" value="Ionotropic_Glu_rcpt"/>
</dbReference>
<keyword evidence="2" id="KW-0813">Transport</keyword>
<evidence type="ECO:0000256" key="7">
    <source>
        <dbReference type="ARBA" id="ARBA00023170"/>
    </source>
</evidence>
<gene>
    <name evidence="13" type="ORF">RBU60_02185</name>
</gene>
<evidence type="ECO:0000256" key="10">
    <source>
        <dbReference type="SAM" id="Phobius"/>
    </source>
</evidence>
<dbReference type="Proteomes" id="UP001230915">
    <property type="component" value="Unassembled WGS sequence"/>
</dbReference>
<keyword evidence="5" id="KW-0406">Ion transport</keyword>
<evidence type="ECO:0000256" key="4">
    <source>
        <dbReference type="ARBA" id="ARBA00022989"/>
    </source>
</evidence>
<accession>A0ABU0ZY29</accession>
<dbReference type="SUPFAM" id="SSF53850">
    <property type="entry name" value="Periplasmic binding protein-like II"/>
    <property type="match status" value="1"/>
</dbReference>
<protein>
    <submittedName>
        <fullName evidence="13">Transporter substrate-binding domain-containing protein</fullName>
    </submittedName>
</protein>
<evidence type="ECO:0000259" key="11">
    <source>
        <dbReference type="SMART" id="SM00062"/>
    </source>
</evidence>
<organism evidence="13 14">
    <name type="scientific">Mesonia profundi</name>
    <dbReference type="NCBI Taxonomy" id="3070998"/>
    <lineage>
        <taxon>Bacteria</taxon>
        <taxon>Pseudomonadati</taxon>
        <taxon>Bacteroidota</taxon>
        <taxon>Flavobacteriia</taxon>
        <taxon>Flavobacteriales</taxon>
        <taxon>Flavobacteriaceae</taxon>
        <taxon>Mesonia</taxon>
    </lineage>
</organism>
<keyword evidence="9" id="KW-0407">Ion channel</keyword>
<comment type="subcellular location">
    <subcellularLocation>
        <location evidence="1">Membrane</location>
        <topology evidence="1">Multi-pass membrane protein</topology>
    </subcellularLocation>
</comment>
<dbReference type="InterPro" id="IPR001320">
    <property type="entry name" value="Iontro_rcpt_C"/>
</dbReference>
<dbReference type="Gene3D" id="3.40.190.10">
    <property type="entry name" value="Periplasmic binding protein-like II"/>
    <property type="match status" value="3"/>
</dbReference>
<name>A0ABU0ZY29_9FLAO</name>
<evidence type="ECO:0000256" key="5">
    <source>
        <dbReference type="ARBA" id="ARBA00023065"/>
    </source>
</evidence>
<evidence type="ECO:0000256" key="9">
    <source>
        <dbReference type="ARBA" id="ARBA00023303"/>
    </source>
</evidence>
<proteinExistence type="predicted"/>
<evidence type="ECO:0000256" key="2">
    <source>
        <dbReference type="ARBA" id="ARBA00022448"/>
    </source>
</evidence>